<dbReference type="Pfam" id="PF00582">
    <property type="entry name" value="Usp"/>
    <property type="match status" value="1"/>
</dbReference>
<dbReference type="STRING" id="670155.SAMN04488001_0469"/>
<gene>
    <name evidence="3" type="ORF">SAMN04488001_0469</name>
</gene>
<dbReference type="AlphaFoldDB" id="A0A1H2RDM0"/>
<dbReference type="EMBL" id="FNOI01000001">
    <property type="protein sequence ID" value="SDW17593.1"/>
    <property type="molecule type" value="Genomic_DNA"/>
</dbReference>
<sequence length="143" mass="15359">MTGSVICAVDVSNGDEDINVIQQAARLASMDGKQLDVIAVVPDYGLSQVGNFFGKDHHDKVVVQARKHLNALVTKALDAEQNAKVRHVIATGRAYEEVLSLAKKTNASLIVVGAHKSDLADYLLGPNAARVVRHAKCSVYVVR</sequence>
<name>A0A1H2RDM0_9RHOB</name>
<keyword evidence="4" id="KW-1185">Reference proteome</keyword>
<organism evidence="3 4">
    <name type="scientific">Litoreibacter albidus</name>
    <dbReference type="NCBI Taxonomy" id="670155"/>
    <lineage>
        <taxon>Bacteria</taxon>
        <taxon>Pseudomonadati</taxon>
        <taxon>Pseudomonadota</taxon>
        <taxon>Alphaproteobacteria</taxon>
        <taxon>Rhodobacterales</taxon>
        <taxon>Roseobacteraceae</taxon>
        <taxon>Litoreibacter</taxon>
    </lineage>
</organism>
<dbReference type="OrthoDB" id="9792500at2"/>
<dbReference type="PRINTS" id="PR01438">
    <property type="entry name" value="UNVRSLSTRESS"/>
</dbReference>
<feature type="domain" description="UspA" evidence="2">
    <location>
        <begin position="2"/>
        <end position="143"/>
    </location>
</feature>
<dbReference type="RefSeq" id="WP_089943802.1">
    <property type="nucleotide sequence ID" value="NZ_FNOI01000001.1"/>
</dbReference>
<dbReference type="PANTHER" id="PTHR46268">
    <property type="entry name" value="STRESS RESPONSE PROTEIN NHAX"/>
    <property type="match status" value="1"/>
</dbReference>
<dbReference type="SUPFAM" id="SSF52402">
    <property type="entry name" value="Adenine nucleotide alpha hydrolases-like"/>
    <property type="match status" value="1"/>
</dbReference>
<evidence type="ECO:0000313" key="3">
    <source>
        <dbReference type="EMBL" id="SDW17593.1"/>
    </source>
</evidence>
<dbReference type="CDD" id="cd00293">
    <property type="entry name" value="USP-like"/>
    <property type="match status" value="1"/>
</dbReference>
<reference evidence="4" key="1">
    <citation type="submission" date="2016-10" db="EMBL/GenBank/DDBJ databases">
        <authorList>
            <person name="Varghese N."/>
            <person name="Submissions S."/>
        </authorList>
    </citation>
    <scope>NUCLEOTIDE SEQUENCE [LARGE SCALE GENOMIC DNA]</scope>
    <source>
        <strain evidence="4">DSM 26922</strain>
    </source>
</reference>
<dbReference type="Gene3D" id="3.40.50.620">
    <property type="entry name" value="HUPs"/>
    <property type="match status" value="1"/>
</dbReference>
<dbReference type="InterPro" id="IPR006016">
    <property type="entry name" value="UspA"/>
</dbReference>
<evidence type="ECO:0000259" key="2">
    <source>
        <dbReference type="Pfam" id="PF00582"/>
    </source>
</evidence>
<dbReference type="InterPro" id="IPR014729">
    <property type="entry name" value="Rossmann-like_a/b/a_fold"/>
</dbReference>
<comment type="similarity">
    <text evidence="1">Belongs to the universal stress protein A family.</text>
</comment>
<evidence type="ECO:0000313" key="4">
    <source>
        <dbReference type="Proteomes" id="UP000199441"/>
    </source>
</evidence>
<dbReference type="Proteomes" id="UP000199441">
    <property type="component" value="Unassembled WGS sequence"/>
</dbReference>
<evidence type="ECO:0000256" key="1">
    <source>
        <dbReference type="ARBA" id="ARBA00008791"/>
    </source>
</evidence>
<protein>
    <submittedName>
        <fullName evidence="3">Nucleotide-binding universal stress protein, UspA family</fullName>
    </submittedName>
</protein>
<dbReference type="PANTHER" id="PTHR46268:SF6">
    <property type="entry name" value="UNIVERSAL STRESS PROTEIN UP12"/>
    <property type="match status" value="1"/>
</dbReference>
<dbReference type="InterPro" id="IPR006015">
    <property type="entry name" value="Universal_stress_UspA"/>
</dbReference>
<proteinExistence type="inferred from homology"/>
<accession>A0A1H2RDM0</accession>